<evidence type="ECO:0000313" key="1">
    <source>
        <dbReference type="EMBL" id="KAF3575328.1"/>
    </source>
</evidence>
<gene>
    <name evidence="1" type="ORF">F2Q69_00058696</name>
</gene>
<evidence type="ECO:0000313" key="2">
    <source>
        <dbReference type="Proteomes" id="UP000712600"/>
    </source>
</evidence>
<proteinExistence type="predicted"/>
<name>A0A8S9RPH5_BRACR</name>
<dbReference type="AlphaFoldDB" id="A0A8S9RPH5"/>
<sequence length="49" mass="5526">MVGTDLMAASRWYQSYVGTDLMAASRWYQSYGGRGAPFWISSLIAFEKV</sequence>
<organism evidence="1 2">
    <name type="scientific">Brassica cretica</name>
    <name type="common">Mustard</name>
    <dbReference type="NCBI Taxonomy" id="69181"/>
    <lineage>
        <taxon>Eukaryota</taxon>
        <taxon>Viridiplantae</taxon>
        <taxon>Streptophyta</taxon>
        <taxon>Embryophyta</taxon>
        <taxon>Tracheophyta</taxon>
        <taxon>Spermatophyta</taxon>
        <taxon>Magnoliopsida</taxon>
        <taxon>eudicotyledons</taxon>
        <taxon>Gunneridae</taxon>
        <taxon>Pentapetalae</taxon>
        <taxon>rosids</taxon>
        <taxon>malvids</taxon>
        <taxon>Brassicales</taxon>
        <taxon>Brassicaceae</taxon>
        <taxon>Brassiceae</taxon>
        <taxon>Brassica</taxon>
    </lineage>
</organism>
<reference evidence="1" key="1">
    <citation type="submission" date="2019-12" db="EMBL/GenBank/DDBJ databases">
        <title>Genome sequencing and annotation of Brassica cretica.</title>
        <authorList>
            <person name="Studholme D.J."/>
            <person name="Sarris P."/>
        </authorList>
    </citation>
    <scope>NUCLEOTIDE SEQUENCE</scope>
    <source>
        <strain evidence="1">PFS-109/04</strain>
        <tissue evidence="1">Leaf</tissue>
    </source>
</reference>
<accession>A0A8S9RPH5</accession>
<comment type="caution">
    <text evidence="1">The sequence shown here is derived from an EMBL/GenBank/DDBJ whole genome shotgun (WGS) entry which is preliminary data.</text>
</comment>
<dbReference type="EMBL" id="QGKX02000095">
    <property type="protein sequence ID" value="KAF3575328.1"/>
    <property type="molecule type" value="Genomic_DNA"/>
</dbReference>
<dbReference type="Proteomes" id="UP000712600">
    <property type="component" value="Unassembled WGS sequence"/>
</dbReference>
<protein>
    <submittedName>
        <fullName evidence="1">Uncharacterized protein</fullName>
    </submittedName>
</protein>